<evidence type="ECO:0000313" key="2">
    <source>
        <dbReference type="Proteomes" id="UP001227268"/>
    </source>
</evidence>
<gene>
    <name evidence="1" type="ORF">QFC21_001197</name>
</gene>
<reference evidence="1" key="1">
    <citation type="submission" date="2023-04" db="EMBL/GenBank/DDBJ databases">
        <title>Draft Genome sequencing of Naganishia species isolated from polar environments using Oxford Nanopore Technology.</title>
        <authorList>
            <person name="Leo P."/>
            <person name="Venkateswaran K."/>
        </authorList>
    </citation>
    <scope>NUCLEOTIDE SEQUENCE</scope>
    <source>
        <strain evidence="1">MNA-CCFEE 5423</strain>
    </source>
</reference>
<organism evidence="1 2">
    <name type="scientific">Naganishia friedmannii</name>
    <dbReference type="NCBI Taxonomy" id="89922"/>
    <lineage>
        <taxon>Eukaryota</taxon>
        <taxon>Fungi</taxon>
        <taxon>Dikarya</taxon>
        <taxon>Basidiomycota</taxon>
        <taxon>Agaricomycotina</taxon>
        <taxon>Tremellomycetes</taxon>
        <taxon>Filobasidiales</taxon>
        <taxon>Filobasidiaceae</taxon>
        <taxon>Naganishia</taxon>
    </lineage>
</organism>
<comment type="caution">
    <text evidence="1">The sequence shown here is derived from an EMBL/GenBank/DDBJ whole genome shotgun (WGS) entry which is preliminary data.</text>
</comment>
<sequence>MEERKLKPIYDELERSRPKDALTEVEKYKKRYPKQANIPIIGALKCVALQRLGKDDEAYETFLTMVKANRKVKNGDKATITEQTEEIPSDVVIDENALHTLGYALRPMRKLPQLMKLYENAWAADPENLELGVQVFQHAVRIHDWRTTQQACQPSTPEKQRSLLLKLSQNLMVRAPSTPYQNEDSLLLYIKILRAIGNEEVIRALRILTPDLKTPLQADEKSAVSLELQRESHEKQSRKERDAVRKWMTDLRFRWERWEIVEELASRELGGYHTAEGGEAQPEDGWDWEAEFVRSDDLIRGAEDTPETNYKAYLSMISSLMVLLTKGDGKAHLTTALETLDDLASRFGDQERAPLLARLEINRRLRRSHVEHGEQVESHSDDCLIAAYWTAFGHKGSVLDDLAPYLTTQSGLIDTLRLAAERDAADYKEYIRQLNAYKLLQLVFPRADDANEQRKAARKQFGLYLHGARFAQGIPLTDVRPADDFGLLSAQAFIATWTIAEQKDLQDLLTAIFVLEKVVKDSPANGHARMLLLRLYRMIAAPSLLSQHVQQLKMRTFQQDTVLHIVSERGSSDYIAGGDKGRAMISKLLMNSKGIYESTEREISEAMVSAFTSESYSQIPGMLKLTHLEDVRDWDLLPDYLGGDGSLTLKQQTSTGPLTDSAWVTIMSNMWLRILDPAPIPEDIAKTETSEQTTYSEKQLISFADQLARFAQECKFGDAQNADGIKREFSAMVSTATGVNHSLPWKLMHSWSIILEAYAMLEIALSPYKPLSGKKAKKGQASGVPAEVGEAVKGIFVECKSALKTLASQATSLASEDKLCPSGMLITALKESGFTEQAESSFARQCETSIRDSRRIGFKEMVKELKKRADN</sequence>
<keyword evidence="2" id="KW-1185">Reference proteome</keyword>
<accession>A0ACC2W8J0</accession>
<dbReference type="EMBL" id="JASBWT010000002">
    <property type="protein sequence ID" value="KAJ9107736.1"/>
    <property type="molecule type" value="Genomic_DNA"/>
</dbReference>
<name>A0ACC2W8J0_9TREE</name>
<proteinExistence type="predicted"/>
<evidence type="ECO:0000313" key="1">
    <source>
        <dbReference type="EMBL" id="KAJ9107736.1"/>
    </source>
</evidence>
<dbReference type="Proteomes" id="UP001227268">
    <property type="component" value="Unassembled WGS sequence"/>
</dbReference>
<protein>
    <submittedName>
        <fullName evidence="1">Uncharacterized protein</fullName>
    </submittedName>
</protein>